<organism evidence="8 10">
    <name type="scientific">Vanilla planifolia</name>
    <name type="common">Vanilla</name>
    <dbReference type="NCBI Taxonomy" id="51239"/>
    <lineage>
        <taxon>Eukaryota</taxon>
        <taxon>Viridiplantae</taxon>
        <taxon>Streptophyta</taxon>
        <taxon>Embryophyta</taxon>
        <taxon>Tracheophyta</taxon>
        <taxon>Spermatophyta</taxon>
        <taxon>Magnoliopsida</taxon>
        <taxon>Liliopsida</taxon>
        <taxon>Asparagales</taxon>
        <taxon>Orchidaceae</taxon>
        <taxon>Vanilloideae</taxon>
        <taxon>Vanilleae</taxon>
        <taxon>Vanilla</taxon>
    </lineage>
</organism>
<dbReference type="GO" id="GO:0009512">
    <property type="term" value="C:cytochrome b6f complex"/>
    <property type="evidence" value="ECO:0007669"/>
    <property type="project" value="InterPro"/>
</dbReference>
<evidence type="ECO:0000256" key="1">
    <source>
        <dbReference type="ARBA" id="ARBA00004167"/>
    </source>
</evidence>
<keyword evidence="10" id="KW-1185">Reference proteome</keyword>
<sequence>MAAIPCATFPANVVSVSARNASTKKTSVVYIQGLNSYRGLKALNEVSFLGISRSADLCFAMAVNSLKLSWKKRGTGRGGALSSTCDAAAEIFRIAAIMNGLVLIGVAVGFILLRIEASLEESE</sequence>
<dbReference type="InterPro" id="IPR012595">
    <property type="entry name" value="PetM_cyt_b6/f_cplx_su7"/>
</dbReference>
<dbReference type="InterPro" id="IPR053333">
    <property type="entry name" value="Cytochrome_b6-f_sub7"/>
</dbReference>
<evidence type="ECO:0000256" key="4">
    <source>
        <dbReference type="ARBA" id="ARBA00022982"/>
    </source>
</evidence>
<dbReference type="GO" id="GO:0016020">
    <property type="term" value="C:membrane"/>
    <property type="evidence" value="ECO:0007669"/>
    <property type="project" value="UniProtKB-SubCell"/>
</dbReference>
<dbReference type="PANTHER" id="PTHR34951">
    <property type="entry name" value="B6F COMPLEX SUBUNIT, PUTATIVE, EXPRESSED-RELATED"/>
    <property type="match status" value="1"/>
</dbReference>
<keyword evidence="3 7" id="KW-0812">Transmembrane</keyword>
<keyword evidence="4" id="KW-0249">Electron transport</keyword>
<reference evidence="10 11" key="1">
    <citation type="journal article" date="2020" name="Nat. Food">
        <title>A phased Vanilla planifolia genome enables genetic improvement of flavour and production.</title>
        <authorList>
            <person name="Hasing T."/>
            <person name="Tang H."/>
            <person name="Brym M."/>
            <person name="Khazi F."/>
            <person name="Huang T."/>
            <person name="Chambers A.H."/>
        </authorList>
    </citation>
    <scope>NUCLEOTIDE SEQUENCE [LARGE SCALE GENOMIC DNA]</scope>
    <source>
        <tissue evidence="8">Leaf</tissue>
    </source>
</reference>
<dbReference type="HAMAP" id="MF_00396">
    <property type="entry name" value="Cytb6_f_PetM"/>
    <property type="match status" value="1"/>
</dbReference>
<evidence type="ECO:0000256" key="7">
    <source>
        <dbReference type="SAM" id="Phobius"/>
    </source>
</evidence>
<evidence type="ECO:0000313" key="8">
    <source>
        <dbReference type="EMBL" id="KAG0466196.1"/>
    </source>
</evidence>
<accession>A0A835UNT5</accession>
<dbReference type="PANTHER" id="PTHR34951:SF1">
    <property type="entry name" value="B6F COMPLEX SUBUNIT, PUTATIVE, EXPRESSED-RELATED"/>
    <property type="match status" value="1"/>
</dbReference>
<evidence type="ECO:0000256" key="6">
    <source>
        <dbReference type="ARBA" id="ARBA00023136"/>
    </source>
</evidence>
<dbReference type="AlphaFoldDB" id="A0A835UNT5"/>
<dbReference type="SUPFAM" id="SSF103441">
    <property type="entry name" value="PetM subunit of the cytochrome b6f complex"/>
    <property type="match status" value="1"/>
</dbReference>
<evidence type="ECO:0000256" key="5">
    <source>
        <dbReference type="ARBA" id="ARBA00022989"/>
    </source>
</evidence>
<evidence type="ECO:0008006" key="12">
    <source>
        <dbReference type="Google" id="ProtNLM"/>
    </source>
</evidence>
<dbReference type="EMBL" id="JADCNM010000009">
    <property type="protein sequence ID" value="KAG0467870.1"/>
    <property type="molecule type" value="Genomic_DNA"/>
</dbReference>
<gene>
    <name evidence="9" type="ORF">HPP92_017198</name>
    <name evidence="8" type="ORF">HPP92_017776</name>
</gene>
<evidence type="ECO:0000256" key="2">
    <source>
        <dbReference type="ARBA" id="ARBA00022448"/>
    </source>
</evidence>
<comment type="subcellular location">
    <subcellularLocation>
        <location evidence="1">Membrane</location>
        <topology evidence="1">Single-pass membrane protein</topology>
    </subcellularLocation>
</comment>
<dbReference type="OrthoDB" id="1926597at2759"/>
<dbReference type="Proteomes" id="UP000639772">
    <property type="component" value="Chromosome 9"/>
</dbReference>
<evidence type="ECO:0000256" key="3">
    <source>
        <dbReference type="ARBA" id="ARBA00022692"/>
    </source>
</evidence>
<evidence type="ECO:0000313" key="10">
    <source>
        <dbReference type="Proteomes" id="UP000636800"/>
    </source>
</evidence>
<dbReference type="EMBL" id="JADCNL010000009">
    <property type="protein sequence ID" value="KAG0466196.1"/>
    <property type="molecule type" value="Genomic_DNA"/>
</dbReference>
<name>A0A835UNT5_VANPL</name>
<dbReference type="Pfam" id="PF08041">
    <property type="entry name" value="PetM"/>
    <property type="match status" value="1"/>
</dbReference>
<keyword evidence="5 7" id="KW-1133">Transmembrane helix</keyword>
<comment type="caution">
    <text evidence="8">The sequence shown here is derived from an EMBL/GenBank/DDBJ whole genome shotgun (WGS) entry which is preliminary data.</text>
</comment>
<keyword evidence="2" id="KW-0813">Transport</keyword>
<dbReference type="Proteomes" id="UP000636800">
    <property type="component" value="Unassembled WGS sequence"/>
</dbReference>
<keyword evidence="6 7" id="KW-0472">Membrane</keyword>
<evidence type="ECO:0000313" key="9">
    <source>
        <dbReference type="EMBL" id="KAG0467870.1"/>
    </source>
</evidence>
<protein>
    <recommendedName>
        <fullName evidence="12">PetM of cytochrome b6/f complex subunit 7</fullName>
    </recommendedName>
</protein>
<feature type="transmembrane region" description="Helical" evidence="7">
    <location>
        <begin position="91"/>
        <end position="113"/>
    </location>
</feature>
<evidence type="ECO:0000313" key="11">
    <source>
        <dbReference type="Proteomes" id="UP000639772"/>
    </source>
</evidence>
<proteinExistence type="inferred from homology"/>